<feature type="signal peptide" evidence="1">
    <location>
        <begin position="1"/>
        <end position="25"/>
    </location>
</feature>
<protein>
    <submittedName>
        <fullName evidence="2">Uncharacterized protein</fullName>
    </submittedName>
</protein>
<accession>A0ABD1III1</accession>
<organism evidence="2 3">
    <name type="scientific">Salvia divinorum</name>
    <name type="common">Maria pastora</name>
    <name type="synonym">Diviner's sage</name>
    <dbReference type="NCBI Taxonomy" id="28513"/>
    <lineage>
        <taxon>Eukaryota</taxon>
        <taxon>Viridiplantae</taxon>
        <taxon>Streptophyta</taxon>
        <taxon>Embryophyta</taxon>
        <taxon>Tracheophyta</taxon>
        <taxon>Spermatophyta</taxon>
        <taxon>Magnoliopsida</taxon>
        <taxon>eudicotyledons</taxon>
        <taxon>Gunneridae</taxon>
        <taxon>Pentapetalae</taxon>
        <taxon>asterids</taxon>
        <taxon>lamiids</taxon>
        <taxon>Lamiales</taxon>
        <taxon>Lamiaceae</taxon>
        <taxon>Nepetoideae</taxon>
        <taxon>Mentheae</taxon>
        <taxon>Salviinae</taxon>
        <taxon>Salvia</taxon>
        <taxon>Salvia subgen. Calosphace</taxon>
    </lineage>
</organism>
<keyword evidence="3" id="KW-1185">Reference proteome</keyword>
<gene>
    <name evidence="2" type="ORF">AAHA92_00130</name>
</gene>
<reference evidence="2 3" key="1">
    <citation type="submission" date="2024-06" db="EMBL/GenBank/DDBJ databases">
        <title>A chromosome level genome sequence of Diviner's sage (Salvia divinorum).</title>
        <authorList>
            <person name="Ford S.A."/>
            <person name="Ro D.-K."/>
            <person name="Ness R.W."/>
            <person name="Phillips M.A."/>
        </authorList>
    </citation>
    <scope>NUCLEOTIDE SEQUENCE [LARGE SCALE GENOMIC DNA]</scope>
    <source>
        <strain evidence="2">SAF-2024a</strain>
        <tissue evidence="2">Leaf</tissue>
    </source>
</reference>
<evidence type="ECO:0000256" key="1">
    <source>
        <dbReference type="SAM" id="SignalP"/>
    </source>
</evidence>
<dbReference type="AlphaFoldDB" id="A0ABD1III1"/>
<evidence type="ECO:0000313" key="2">
    <source>
        <dbReference type="EMBL" id="KAL1568521.1"/>
    </source>
</evidence>
<name>A0ABD1III1_SALDI</name>
<evidence type="ECO:0000313" key="3">
    <source>
        <dbReference type="Proteomes" id="UP001567538"/>
    </source>
</evidence>
<keyword evidence="1" id="KW-0732">Signal</keyword>
<comment type="caution">
    <text evidence="2">The sequence shown here is derived from an EMBL/GenBank/DDBJ whole genome shotgun (WGS) entry which is preliminary data.</text>
</comment>
<sequence>MLCNIALQSFLLWLLLHFLYGSSNSVNSLTDGIASQATFSIPVLTQSHPIDSGAMHHISSDLSNLNSASEYFGGLQGDSVAGRP</sequence>
<dbReference type="Proteomes" id="UP001567538">
    <property type="component" value="Unassembled WGS sequence"/>
</dbReference>
<proteinExistence type="predicted"/>
<dbReference type="EMBL" id="JBEAFC010000001">
    <property type="protein sequence ID" value="KAL1568521.1"/>
    <property type="molecule type" value="Genomic_DNA"/>
</dbReference>
<feature type="chain" id="PRO_5044867745" evidence="1">
    <location>
        <begin position="26"/>
        <end position="84"/>
    </location>
</feature>